<dbReference type="SMART" id="SM00490">
    <property type="entry name" value="HELICc"/>
    <property type="match status" value="1"/>
</dbReference>
<evidence type="ECO:0000256" key="4">
    <source>
        <dbReference type="ARBA" id="ARBA00022806"/>
    </source>
</evidence>
<dbReference type="NCBIfam" id="NF010337">
    <property type="entry name" value="PRK13766.1"/>
    <property type="match status" value="1"/>
</dbReference>
<keyword evidence="2" id="KW-0227">DNA damage</keyword>
<dbReference type="AlphaFoldDB" id="A0A939C4C7"/>
<dbReference type="GO" id="GO:0003677">
    <property type="term" value="F:DNA binding"/>
    <property type="evidence" value="ECO:0007669"/>
    <property type="project" value="InterPro"/>
</dbReference>
<dbReference type="GO" id="GO:0004386">
    <property type="term" value="F:helicase activity"/>
    <property type="evidence" value="ECO:0007669"/>
    <property type="project" value="UniProtKB-KW"/>
</dbReference>
<protein>
    <submittedName>
        <fullName evidence="10">DEAD/DEAH box helicase</fullName>
    </submittedName>
</protein>
<dbReference type="PANTHER" id="PTHR14025">
    <property type="entry name" value="FANCONI ANEMIA GROUP M FANCM FAMILY MEMBER"/>
    <property type="match status" value="1"/>
</dbReference>
<organism evidence="10 11">
    <name type="scientific">Candidatus Iainarchaeum sp</name>
    <dbReference type="NCBI Taxonomy" id="3101447"/>
    <lineage>
        <taxon>Archaea</taxon>
        <taxon>Candidatus Iainarchaeota</taxon>
        <taxon>Candidatus Iainarchaeia</taxon>
        <taxon>Candidatus Iainarchaeales</taxon>
        <taxon>Candidatus Iainarchaeaceae</taxon>
        <taxon>Candidatus Iainarchaeum</taxon>
    </lineage>
</organism>
<evidence type="ECO:0000256" key="2">
    <source>
        <dbReference type="ARBA" id="ARBA00022763"/>
    </source>
</evidence>
<dbReference type="PANTHER" id="PTHR14025:SF20">
    <property type="entry name" value="FANCONI ANEMIA GROUP M PROTEIN"/>
    <property type="match status" value="1"/>
</dbReference>
<dbReference type="SUPFAM" id="SSF52540">
    <property type="entry name" value="P-loop containing nucleoside triphosphate hydrolases"/>
    <property type="match status" value="1"/>
</dbReference>
<keyword evidence="5" id="KW-0067">ATP-binding</keyword>
<keyword evidence="6" id="KW-0234">DNA repair</keyword>
<dbReference type="Pfam" id="PF12826">
    <property type="entry name" value="HHH_2"/>
    <property type="match status" value="1"/>
</dbReference>
<dbReference type="InterPro" id="IPR010994">
    <property type="entry name" value="RuvA_2-like"/>
</dbReference>
<dbReference type="GO" id="GO:0005524">
    <property type="term" value="F:ATP binding"/>
    <property type="evidence" value="ECO:0007669"/>
    <property type="project" value="UniProtKB-KW"/>
</dbReference>
<dbReference type="Gene3D" id="3.40.50.10130">
    <property type="match status" value="1"/>
</dbReference>
<dbReference type="CDD" id="cd20075">
    <property type="entry name" value="XPF_nuclease_XPF_arch"/>
    <property type="match status" value="1"/>
</dbReference>
<feature type="non-terminal residue" evidence="10">
    <location>
        <position position="1"/>
    </location>
</feature>
<dbReference type="Proteomes" id="UP000809243">
    <property type="component" value="Unassembled WGS sequence"/>
</dbReference>
<dbReference type="Pfam" id="PF00270">
    <property type="entry name" value="DEAD"/>
    <property type="match status" value="1"/>
</dbReference>
<evidence type="ECO:0000256" key="3">
    <source>
        <dbReference type="ARBA" id="ARBA00022801"/>
    </source>
</evidence>
<dbReference type="InterPro" id="IPR041663">
    <property type="entry name" value="DisA/LigA_HHH"/>
</dbReference>
<dbReference type="InterPro" id="IPR001650">
    <property type="entry name" value="Helicase_C-like"/>
</dbReference>
<reference evidence="10" key="1">
    <citation type="submission" date="2021-01" db="EMBL/GenBank/DDBJ databases">
        <title>Active Sulfur Cycling in an Early Earth Analoge.</title>
        <authorList>
            <person name="Hahn C.R."/>
            <person name="Youssef N.H."/>
            <person name="Elshahed M."/>
        </authorList>
    </citation>
    <scope>NUCLEOTIDE SEQUENCE</scope>
    <source>
        <strain evidence="10">Zod_Metabat.1151</strain>
    </source>
</reference>
<dbReference type="PROSITE" id="PS51194">
    <property type="entry name" value="HELICASE_CTER"/>
    <property type="match status" value="1"/>
</dbReference>
<dbReference type="SUPFAM" id="SSF52980">
    <property type="entry name" value="Restriction endonuclease-like"/>
    <property type="match status" value="1"/>
</dbReference>
<evidence type="ECO:0000256" key="5">
    <source>
        <dbReference type="ARBA" id="ARBA00022840"/>
    </source>
</evidence>
<dbReference type="InterPro" id="IPR011335">
    <property type="entry name" value="Restrct_endonuc-II-like"/>
</dbReference>
<sequence length="733" mass="82493">ESVLKGGNSLVVAPTALGKTIVAVLVAADRLEKEKEGKILFLAPTKPLCEQHQKTMQKLMELSDEKITLLTGSIASKKRAGQWENASIVIATPQTIENDARKKRISLENVSLVIFDEAHRAMGDYAYVYLAKKYMKQNSKGMILGLTASPGGEEKHIKDVCSNLFVKNIEIKALQDDDVKPYSHEIKFEWRMVELPEEFIEIKGHIEAFMKRQAETLQKFGIIKTASLKWLGKARLIQMQNSLRKRIAASRQKNPSIFAAVTAVAALMKASHAHTLLETQGVNALHSYLEREKAKKGKVTRATSMFLASMEMVQASEIAAGLNEKGVIHPKFQALKQELEKQFELRPESSAIVFNHYRDSIKRVTEELNKIPGIRAERFVGQAARGLEKGMTQKEQAEKIQELKEGKVNTLVCSSVGEEGLDIPSVDLVVFYEPVPSEIRFIQRRGRTGRLSAGRALILMAKNTRDEAYYWSSLRKEKKMHSILNRMKGNSKDMTTENPNTSAREKQTTLHSFSNSDNGKIVVYADSREQDSPVIGLLRELECEVALKQLEVGDYIPSKDIAIERKTVSDFLNSIVDGRLSQQLMGLAETYERPLVIVEGNREELFTSRNIHRNAIIGMLTSIALNYRVPLLFTDGARETAHYIHVIAKREQMGKGADLRLRIGRKGLSEQEQQRFIVESLPLVGPMTAKKLLQHFGSVKAIFNAGEKEMQEVEKMGKEKARKIKKVLEAEWE</sequence>
<dbReference type="SUPFAM" id="SSF47781">
    <property type="entry name" value="RuvA domain 2-like"/>
    <property type="match status" value="1"/>
</dbReference>
<dbReference type="SMART" id="SM00487">
    <property type="entry name" value="DEXDc"/>
    <property type="match status" value="1"/>
</dbReference>
<evidence type="ECO:0000313" key="10">
    <source>
        <dbReference type="EMBL" id="MBN2067066.1"/>
    </source>
</evidence>
<dbReference type="InterPro" id="IPR041755">
    <property type="entry name" value="Hef_ID"/>
</dbReference>
<dbReference type="EMBL" id="JAFGDB010000021">
    <property type="protein sequence ID" value="MBN2067066.1"/>
    <property type="molecule type" value="Genomic_DNA"/>
</dbReference>
<dbReference type="Pfam" id="PF02732">
    <property type="entry name" value="ERCC4"/>
    <property type="match status" value="1"/>
</dbReference>
<dbReference type="Pfam" id="PF00271">
    <property type="entry name" value="Helicase_C"/>
    <property type="match status" value="1"/>
</dbReference>
<dbReference type="GO" id="GO:0004518">
    <property type="term" value="F:nuclease activity"/>
    <property type="evidence" value="ECO:0007669"/>
    <property type="project" value="InterPro"/>
</dbReference>
<evidence type="ECO:0000256" key="1">
    <source>
        <dbReference type="ARBA" id="ARBA00022741"/>
    </source>
</evidence>
<keyword evidence="3" id="KW-0378">Hydrolase</keyword>
<accession>A0A939C4C7</accession>
<keyword evidence="4 10" id="KW-0347">Helicase</keyword>
<feature type="domain" description="Helicase ATP-binding" evidence="8">
    <location>
        <begin position="1"/>
        <end position="168"/>
    </location>
</feature>
<proteinExistence type="predicted"/>
<name>A0A939C4C7_9ARCH</name>
<evidence type="ECO:0000313" key="11">
    <source>
        <dbReference type="Proteomes" id="UP000809243"/>
    </source>
</evidence>
<feature type="domain" description="Helicase C-terminal" evidence="9">
    <location>
        <begin position="331"/>
        <end position="500"/>
    </location>
</feature>
<evidence type="ECO:0000256" key="6">
    <source>
        <dbReference type="ARBA" id="ARBA00023204"/>
    </source>
</evidence>
<dbReference type="GO" id="GO:0140097">
    <property type="term" value="F:catalytic activity, acting on DNA"/>
    <property type="evidence" value="ECO:0007669"/>
    <property type="project" value="UniProtKB-ARBA"/>
</dbReference>
<dbReference type="Pfam" id="PF21210">
    <property type="entry name" value="RNA_helicase_helical"/>
    <property type="match status" value="1"/>
</dbReference>
<dbReference type="InterPro" id="IPR006166">
    <property type="entry name" value="ERCC4_domain"/>
</dbReference>
<dbReference type="GO" id="GO:0006281">
    <property type="term" value="P:DNA repair"/>
    <property type="evidence" value="ECO:0007669"/>
    <property type="project" value="UniProtKB-KW"/>
</dbReference>
<comment type="caution">
    <text evidence="10">The sequence shown here is derived from an EMBL/GenBank/DDBJ whole genome shotgun (WGS) entry which is preliminary data.</text>
</comment>
<evidence type="ECO:0000259" key="9">
    <source>
        <dbReference type="PROSITE" id="PS51194"/>
    </source>
</evidence>
<keyword evidence="1" id="KW-0547">Nucleotide-binding</keyword>
<dbReference type="InterPro" id="IPR027417">
    <property type="entry name" value="P-loop_NTPase"/>
</dbReference>
<dbReference type="Gene3D" id="1.20.1320.20">
    <property type="entry name" value="hef helicase domain"/>
    <property type="match status" value="1"/>
</dbReference>
<evidence type="ECO:0000259" key="8">
    <source>
        <dbReference type="PROSITE" id="PS51192"/>
    </source>
</evidence>
<dbReference type="GO" id="GO:0016787">
    <property type="term" value="F:hydrolase activity"/>
    <property type="evidence" value="ECO:0007669"/>
    <property type="project" value="UniProtKB-KW"/>
</dbReference>
<dbReference type="InterPro" id="IPR014001">
    <property type="entry name" value="Helicase_ATP-bd"/>
</dbReference>
<feature type="region of interest" description="Disordered" evidence="7">
    <location>
        <begin position="489"/>
        <end position="511"/>
    </location>
</feature>
<dbReference type="Gene3D" id="3.40.50.300">
    <property type="entry name" value="P-loop containing nucleotide triphosphate hydrolases"/>
    <property type="match status" value="2"/>
</dbReference>
<gene>
    <name evidence="10" type="ORF">JW744_01205</name>
</gene>
<dbReference type="PROSITE" id="PS51192">
    <property type="entry name" value="HELICASE_ATP_BIND_1"/>
    <property type="match status" value="1"/>
</dbReference>
<dbReference type="InterPro" id="IPR011545">
    <property type="entry name" value="DEAD/DEAH_box_helicase_dom"/>
</dbReference>
<dbReference type="Gene3D" id="1.10.150.20">
    <property type="entry name" value="5' to 3' exonuclease, C-terminal subdomain"/>
    <property type="match status" value="1"/>
</dbReference>
<dbReference type="SMART" id="SM00891">
    <property type="entry name" value="ERCC4"/>
    <property type="match status" value="1"/>
</dbReference>
<evidence type="ECO:0000256" key="7">
    <source>
        <dbReference type="SAM" id="MobiDB-lite"/>
    </source>
</evidence>